<protein>
    <submittedName>
        <fullName evidence="2">Uncharacterized protein</fullName>
    </submittedName>
</protein>
<evidence type="ECO:0000313" key="3">
    <source>
        <dbReference type="Proteomes" id="UP000663929"/>
    </source>
</evidence>
<feature type="region of interest" description="Disordered" evidence="1">
    <location>
        <begin position="731"/>
        <end position="755"/>
    </location>
</feature>
<sequence>MPRRPDRNRLERLRALFNRLTTGLLEVKAEAHLAAREWEAATLAFEELLAREDKPPWREGLRKTVLHHATSLLERGSLKASRREVSRLSPEDWATDAAVVRLNLSLAERDWPGLAGGWAQVRRLGTELPAELSFRIEGYVGAARLIGKVPPLDPEMHGRLALWVSAAERALDSYVRADFDAMNQALAEIPFRSGLRDLVLVLRAARPGAGSAPARKLVSMVPPGSPFAPLATWVAAARDRRGLVSLRKVARAGKAGRNAFAELVGVSADLTSRIADWSLRADDADDNVERLPALRDDLQAAGMASNPIDHFLRRELPFAKTEFETGLDRLEPMQDERWRLRALHAEETGDGVLAAQCWLRYAETVEGETVSLGLDKRFVLAQVFHHVAELALELERLDFDVRSFDLDPIDLLERSVGLDPTQRRVWQTLLQCSANSVERERHRRFADWAEQALSHHPDDVDLHRTALTHYLETGDLTLATRLAGDLWRLDPLDAKPGKEVLAAALHLYRSSEVAADCEAWASLAEAVEPLCFAEPLLVSLLRCRYLVSSDQGAELQRSLATCASEVRDSPIKTAFACVFLDALGLVDQASETGSIWLKMLASWHPSAAEVMRLLAWCRPYVIALRYVEPPAALHDLIQHTCEGLDIEDEDRIAVGKSLLALGWFRSAGMMASMVDTRPEAVLFLARALSEDGSMPLPESMLAALEDAAWHLASSGREALADEIEAFLDELGGAASPSAPSGSWNGSHTRDTEEAP</sequence>
<keyword evidence="3" id="KW-1185">Reference proteome</keyword>
<evidence type="ECO:0000256" key="1">
    <source>
        <dbReference type="SAM" id="MobiDB-lite"/>
    </source>
</evidence>
<evidence type="ECO:0000313" key="2">
    <source>
        <dbReference type="EMBL" id="QTD52843.1"/>
    </source>
</evidence>
<proteinExistence type="predicted"/>
<accession>A0A8A4TTN5</accession>
<gene>
    <name evidence="2" type="ORF">J3U87_10230</name>
</gene>
<dbReference type="EMBL" id="CP071793">
    <property type="protein sequence ID" value="QTD52843.1"/>
    <property type="molecule type" value="Genomic_DNA"/>
</dbReference>
<feature type="compositionally biased region" description="Low complexity" evidence="1">
    <location>
        <begin position="731"/>
        <end position="742"/>
    </location>
</feature>
<dbReference type="KEGG" id="scor:J3U87_10230"/>
<dbReference type="Proteomes" id="UP000663929">
    <property type="component" value="Chromosome"/>
</dbReference>
<name>A0A8A4TTN5_SULCO</name>
<dbReference type="AlphaFoldDB" id="A0A8A4TTN5"/>
<dbReference type="RefSeq" id="WP_237382942.1">
    <property type="nucleotide sequence ID" value="NZ_CP071793.1"/>
</dbReference>
<reference evidence="2" key="1">
    <citation type="submission" date="2021-03" db="EMBL/GenBank/DDBJ databases">
        <title>Acanthopleuribacteraceae sp. M133.</title>
        <authorList>
            <person name="Wang G."/>
        </authorList>
    </citation>
    <scope>NUCLEOTIDE SEQUENCE</scope>
    <source>
        <strain evidence="2">M133</strain>
    </source>
</reference>
<organism evidence="2 3">
    <name type="scientific">Sulfidibacter corallicola</name>
    <dbReference type="NCBI Taxonomy" id="2818388"/>
    <lineage>
        <taxon>Bacteria</taxon>
        <taxon>Pseudomonadati</taxon>
        <taxon>Acidobacteriota</taxon>
        <taxon>Holophagae</taxon>
        <taxon>Acanthopleuribacterales</taxon>
        <taxon>Acanthopleuribacteraceae</taxon>
        <taxon>Sulfidibacter</taxon>
    </lineage>
</organism>